<evidence type="ECO:0000313" key="3">
    <source>
        <dbReference type="Proteomes" id="UP000046187"/>
    </source>
</evidence>
<protein>
    <recommendedName>
        <fullName evidence="4">Secreted protein</fullName>
    </recommendedName>
</protein>
<evidence type="ECO:0000313" key="2">
    <source>
        <dbReference type="EMBL" id="CTP86620.1"/>
    </source>
</evidence>
<evidence type="ECO:0008006" key="4">
    <source>
        <dbReference type="Google" id="ProtNLM"/>
    </source>
</evidence>
<accession>A0A0K2ZTA2</accession>
<keyword evidence="1" id="KW-0732">Signal</keyword>
<gene>
    <name evidence="2" type="ORF">XTALMG727_1746</name>
</gene>
<name>A0A0K2ZTA2_9XANT</name>
<keyword evidence="3" id="KW-1185">Reference proteome</keyword>
<sequence>MQRFPLLASVALLCQAIVGAACAADGALSGVAQVMTNQLGSLSRIQPRGASQLVTVYFRDDALRIQFKDASGTPYALVLAKDAPTGWIVGQQGGAMPVPGMRWPLRFDPEHPCADLGIFADCRRSDSGLRAGRPAVQWRYRLVNPGGPGMTRQGTMWLDRETGLVLTYRSKTGLEQPQQWDIQRVEYGPQADALFQPPDLAH</sequence>
<feature type="signal peptide" evidence="1">
    <location>
        <begin position="1"/>
        <end position="23"/>
    </location>
</feature>
<dbReference type="RefSeq" id="WP_053835100.1">
    <property type="nucleotide sequence ID" value="NZ_CXOI01000024.1"/>
</dbReference>
<feature type="chain" id="PRO_5005492786" description="Secreted protein" evidence="1">
    <location>
        <begin position="24"/>
        <end position="202"/>
    </location>
</feature>
<dbReference type="EMBL" id="CXOI01000024">
    <property type="protein sequence ID" value="CTP86620.1"/>
    <property type="molecule type" value="Genomic_DNA"/>
</dbReference>
<reference evidence="3" key="1">
    <citation type="submission" date="2015-07" db="EMBL/GenBank/DDBJ databases">
        <authorList>
            <person name="Wibberg D."/>
        </authorList>
    </citation>
    <scope>NUCLEOTIDE SEQUENCE [LARGE SCALE GENOMIC DNA]</scope>
</reference>
<organism evidence="2 3">
    <name type="scientific">Xanthomonas graminis pv. arrhenatheri LMG 727</name>
    <dbReference type="NCBI Taxonomy" id="1195923"/>
    <lineage>
        <taxon>Bacteria</taxon>
        <taxon>Pseudomonadati</taxon>
        <taxon>Pseudomonadota</taxon>
        <taxon>Gammaproteobacteria</taxon>
        <taxon>Lysobacterales</taxon>
        <taxon>Lysobacteraceae</taxon>
        <taxon>Xanthomonas</taxon>
        <taxon>Xanthomonas translucens group</taxon>
        <taxon>Xanthomonas graminis</taxon>
    </lineage>
</organism>
<dbReference type="PROSITE" id="PS51257">
    <property type="entry name" value="PROKAR_LIPOPROTEIN"/>
    <property type="match status" value="1"/>
</dbReference>
<proteinExistence type="predicted"/>
<dbReference type="AlphaFoldDB" id="A0A0K2ZTA2"/>
<evidence type="ECO:0000256" key="1">
    <source>
        <dbReference type="SAM" id="SignalP"/>
    </source>
</evidence>
<dbReference type="Proteomes" id="UP000046187">
    <property type="component" value="Unassembled WGS sequence"/>
</dbReference>